<comment type="caution">
    <text evidence="8">The sequence shown here is derived from an EMBL/GenBank/DDBJ whole genome shotgun (WGS) entry which is preliminary data.</text>
</comment>
<evidence type="ECO:0000313" key="9">
    <source>
        <dbReference type="Proteomes" id="UP000093523"/>
    </source>
</evidence>
<dbReference type="PRINTS" id="PR00719">
    <property type="entry name" value="LMWPTPASE"/>
</dbReference>
<evidence type="ECO:0000256" key="5">
    <source>
        <dbReference type="ARBA" id="ARBA00051722"/>
    </source>
</evidence>
<keyword evidence="4" id="KW-0904">Protein phosphatase</keyword>
<feature type="domain" description="Phosphotyrosine protein phosphatase I" evidence="7">
    <location>
        <begin position="3"/>
        <end position="145"/>
    </location>
</feature>
<protein>
    <recommendedName>
        <fullName evidence="2">protein-tyrosine-phosphatase</fullName>
        <ecNumber evidence="2">3.1.3.48</ecNumber>
    </recommendedName>
</protein>
<dbReference type="InterPro" id="IPR050438">
    <property type="entry name" value="LMW_PTPase"/>
</dbReference>
<dbReference type="Gene3D" id="3.40.50.2300">
    <property type="match status" value="1"/>
</dbReference>
<evidence type="ECO:0000256" key="1">
    <source>
        <dbReference type="ARBA" id="ARBA00011063"/>
    </source>
</evidence>
<dbReference type="InterPro" id="IPR036196">
    <property type="entry name" value="Ptyr_pPase_sf"/>
</dbReference>
<organism evidence="8 9">
    <name type="scientific">Aliivibrio logei</name>
    <name type="common">Vibrio logei</name>
    <dbReference type="NCBI Taxonomy" id="688"/>
    <lineage>
        <taxon>Bacteria</taxon>
        <taxon>Pseudomonadati</taxon>
        <taxon>Pseudomonadota</taxon>
        <taxon>Gammaproteobacteria</taxon>
        <taxon>Vibrionales</taxon>
        <taxon>Vibrionaceae</taxon>
        <taxon>Aliivibrio</taxon>
    </lineage>
</organism>
<dbReference type="OrthoDB" id="9784339at2"/>
<dbReference type="InterPro" id="IPR017867">
    <property type="entry name" value="Tyr_phospatase_low_mol_wt"/>
</dbReference>
<dbReference type="EMBL" id="MAJU01000024">
    <property type="protein sequence ID" value="OCH18581.1"/>
    <property type="molecule type" value="Genomic_DNA"/>
</dbReference>
<dbReference type="Proteomes" id="UP000093523">
    <property type="component" value="Unassembled WGS sequence"/>
</dbReference>
<dbReference type="STRING" id="688.A6E04_01800"/>
<dbReference type="PANTHER" id="PTHR11717">
    <property type="entry name" value="LOW MOLECULAR WEIGHT PROTEIN TYROSINE PHOSPHATASE"/>
    <property type="match status" value="1"/>
</dbReference>
<evidence type="ECO:0000256" key="3">
    <source>
        <dbReference type="ARBA" id="ARBA00022801"/>
    </source>
</evidence>
<reference evidence="8 9" key="1">
    <citation type="submission" date="2016-06" db="EMBL/GenBank/DDBJ databases">
        <authorList>
            <person name="Kjaerup R.B."/>
            <person name="Dalgaard T.S."/>
            <person name="Juul-Madsen H.R."/>
        </authorList>
    </citation>
    <scope>NUCLEOTIDE SEQUENCE [LARGE SCALE GENOMIC DNA]</scope>
    <source>
        <strain evidence="8 9">1S159</strain>
    </source>
</reference>
<dbReference type="GO" id="GO:0004725">
    <property type="term" value="F:protein tyrosine phosphatase activity"/>
    <property type="evidence" value="ECO:0007669"/>
    <property type="project" value="UniProtKB-EC"/>
</dbReference>
<dbReference type="CDD" id="cd16343">
    <property type="entry name" value="LMWPTP"/>
    <property type="match status" value="1"/>
</dbReference>
<dbReference type="EC" id="3.1.3.48" evidence="2"/>
<name>A0A1B9NVG0_ALILO</name>
<evidence type="ECO:0000256" key="4">
    <source>
        <dbReference type="ARBA" id="ARBA00022912"/>
    </source>
</evidence>
<dbReference type="SUPFAM" id="SSF52788">
    <property type="entry name" value="Phosphotyrosine protein phosphatases I"/>
    <property type="match status" value="1"/>
</dbReference>
<proteinExistence type="inferred from homology"/>
<evidence type="ECO:0000259" key="7">
    <source>
        <dbReference type="SMART" id="SM00226"/>
    </source>
</evidence>
<dbReference type="PANTHER" id="PTHR11717:SF31">
    <property type="entry name" value="LOW MOLECULAR WEIGHT PROTEIN-TYROSINE-PHOSPHATASE ETP-RELATED"/>
    <property type="match status" value="1"/>
</dbReference>
<keyword evidence="3" id="KW-0378">Hydrolase</keyword>
<dbReference type="Pfam" id="PF01451">
    <property type="entry name" value="LMWPc"/>
    <property type="match status" value="1"/>
</dbReference>
<gene>
    <name evidence="8" type="ORF">A6E04_01800</name>
</gene>
<evidence type="ECO:0000256" key="2">
    <source>
        <dbReference type="ARBA" id="ARBA00013064"/>
    </source>
</evidence>
<dbReference type="RefSeq" id="WP_065611855.1">
    <property type="nucleotide sequence ID" value="NZ_CAWMPN010000024.1"/>
</dbReference>
<feature type="active site" evidence="6">
    <location>
        <position position="15"/>
    </location>
</feature>
<feature type="active site" description="Nucleophile" evidence="6">
    <location>
        <position position="9"/>
    </location>
</feature>
<evidence type="ECO:0000313" key="8">
    <source>
        <dbReference type="EMBL" id="OCH18581.1"/>
    </source>
</evidence>
<dbReference type="InterPro" id="IPR023485">
    <property type="entry name" value="Ptyr_pPase"/>
</dbReference>
<evidence type="ECO:0000256" key="6">
    <source>
        <dbReference type="PIRSR" id="PIRSR617867-1"/>
    </source>
</evidence>
<feature type="active site" description="Proton donor" evidence="6">
    <location>
        <position position="119"/>
    </location>
</feature>
<sequence length="146" mass="16196">MFNKILVVCVGNICRSPTGEYLLKALLPNKTIDSAGVATEKSRLVGKPADTTAIEVAADNGVNLNLHQARQLTSVVCREYDLILVMEAGHKEAVTRLAPEARSKTMLFGQWIGQQDIPDPYRQSREAFEHAYTLIEKAAQEWAKKL</sequence>
<comment type="similarity">
    <text evidence="1">Belongs to the low molecular weight phosphotyrosine protein phosphatase family.</text>
</comment>
<comment type="catalytic activity">
    <reaction evidence="5">
        <text>O-phospho-L-tyrosyl-[protein] + H2O = L-tyrosyl-[protein] + phosphate</text>
        <dbReference type="Rhea" id="RHEA:10684"/>
        <dbReference type="Rhea" id="RHEA-COMP:10136"/>
        <dbReference type="Rhea" id="RHEA-COMP:20101"/>
        <dbReference type="ChEBI" id="CHEBI:15377"/>
        <dbReference type="ChEBI" id="CHEBI:43474"/>
        <dbReference type="ChEBI" id="CHEBI:46858"/>
        <dbReference type="ChEBI" id="CHEBI:61978"/>
        <dbReference type="EC" id="3.1.3.48"/>
    </reaction>
</comment>
<dbReference type="AlphaFoldDB" id="A0A1B9NVG0"/>
<accession>A0A1B9NVG0</accession>
<dbReference type="FunFam" id="3.40.50.2300:FF:000041">
    <property type="entry name" value="Low molecular weight protein-tyrosine-phosphatase"/>
    <property type="match status" value="1"/>
</dbReference>
<dbReference type="SMART" id="SM00226">
    <property type="entry name" value="LMWPc"/>
    <property type="match status" value="1"/>
</dbReference>